<dbReference type="PANTHER" id="PTHR34818">
    <property type="entry name" value="PROTEIN BLI-3"/>
    <property type="match status" value="1"/>
</dbReference>
<dbReference type="PANTHER" id="PTHR34818:SF1">
    <property type="entry name" value="PROTEIN BLI-3"/>
    <property type="match status" value="1"/>
</dbReference>
<dbReference type="Gene3D" id="2.30.110.10">
    <property type="entry name" value="Electron Transport, Fmn-binding Protein, Chain A"/>
    <property type="match status" value="1"/>
</dbReference>
<dbReference type="InterPro" id="IPR012349">
    <property type="entry name" value="Split_barrel_FMN-bd"/>
</dbReference>
<keyword evidence="3" id="KW-1185">Reference proteome</keyword>
<reference evidence="3" key="1">
    <citation type="journal article" date="2019" name="Int. J. Syst. Evol. Microbiol.">
        <title>The Global Catalogue of Microorganisms (GCM) 10K type strain sequencing project: providing services to taxonomists for standard genome sequencing and annotation.</title>
        <authorList>
            <consortium name="The Broad Institute Genomics Platform"/>
            <consortium name="The Broad Institute Genome Sequencing Center for Infectious Disease"/>
            <person name="Wu L."/>
            <person name="Ma J."/>
        </authorList>
    </citation>
    <scope>NUCLEOTIDE SEQUENCE [LARGE SCALE GENOMIC DNA]</scope>
    <source>
        <strain evidence="3">KCTC 22814</strain>
    </source>
</reference>
<dbReference type="EMBL" id="JBHUPB010000002">
    <property type="protein sequence ID" value="MFD2965957.1"/>
    <property type="molecule type" value="Genomic_DNA"/>
</dbReference>
<gene>
    <name evidence="2" type="ORF">ACFS7Y_01070</name>
</gene>
<comment type="caution">
    <text evidence="2">The sequence shown here is derived from an EMBL/GenBank/DDBJ whole genome shotgun (WGS) entry which is preliminary data.</text>
</comment>
<proteinExistence type="predicted"/>
<dbReference type="RefSeq" id="WP_320184433.1">
    <property type="nucleotide sequence ID" value="NZ_CP138332.1"/>
</dbReference>
<evidence type="ECO:0000259" key="1">
    <source>
        <dbReference type="Pfam" id="PF16242"/>
    </source>
</evidence>
<evidence type="ECO:0000313" key="2">
    <source>
        <dbReference type="EMBL" id="MFD2965957.1"/>
    </source>
</evidence>
<feature type="domain" description="General stress protein FMN-binding split barrel" evidence="1">
    <location>
        <begin position="14"/>
        <end position="158"/>
    </location>
</feature>
<dbReference type="SUPFAM" id="SSF50475">
    <property type="entry name" value="FMN-binding split barrel"/>
    <property type="match status" value="1"/>
</dbReference>
<evidence type="ECO:0000313" key="3">
    <source>
        <dbReference type="Proteomes" id="UP001597525"/>
    </source>
</evidence>
<name>A0ABW6BAF9_9SPHI</name>
<dbReference type="InterPro" id="IPR038725">
    <property type="entry name" value="YdaG_split_barrel_FMN-bd"/>
</dbReference>
<accession>A0ABW6BAF9</accession>
<organism evidence="2 3">
    <name type="scientific">Sphingobacterium bambusae</name>
    <dbReference type="NCBI Taxonomy" id="662858"/>
    <lineage>
        <taxon>Bacteria</taxon>
        <taxon>Pseudomonadati</taxon>
        <taxon>Bacteroidota</taxon>
        <taxon>Sphingobacteriia</taxon>
        <taxon>Sphingobacteriales</taxon>
        <taxon>Sphingobacteriaceae</taxon>
        <taxon>Sphingobacterium</taxon>
    </lineage>
</organism>
<dbReference type="Pfam" id="PF16242">
    <property type="entry name" value="Pyrid_ox_like"/>
    <property type="match status" value="1"/>
</dbReference>
<dbReference type="Proteomes" id="UP001597525">
    <property type="component" value="Unassembled WGS sequence"/>
</dbReference>
<dbReference type="InterPro" id="IPR052917">
    <property type="entry name" value="Stress-Dev_Protein"/>
</dbReference>
<protein>
    <submittedName>
        <fullName evidence="2">Pyridoxamine 5'-phosphate oxidase family protein</fullName>
    </submittedName>
</protein>
<sequence>MENREENLSGAAALAKVREIVDEAKTCFFCTDIRTGVPLSVRPMKVLELDDQGYLWFISRAGSRKDEEIDHNPFVHVMMQAGEHTGFLNLYGIAEEQDDQEKVDELWHPELDVWFDGPQDAAVALIRVEVLEGHYWDSKHDAPIAAFKGLKALITGKPPQDEAVHGNISI</sequence>